<accession>A0A1H0X0E0</accession>
<feature type="transmembrane region" description="Helical" evidence="1">
    <location>
        <begin position="6"/>
        <end position="23"/>
    </location>
</feature>
<dbReference type="OrthoDB" id="2867671at2"/>
<dbReference type="Proteomes" id="UP000199159">
    <property type="component" value="Unassembled WGS sequence"/>
</dbReference>
<organism evidence="2 3">
    <name type="scientific">Litchfieldia salsa</name>
    <dbReference type="NCBI Taxonomy" id="930152"/>
    <lineage>
        <taxon>Bacteria</taxon>
        <taxon>Bacillati</taxon>
        <taxon>Bacillota</taxon>
        <taxon>Bacilli</taxon>
        <taxon>Bacillales</taxon>
        <taxon>Bacillaceae</taxon>
        <taxon>Litchfieldia</taxon>
    </lineage>
</organism>
<keyword evidence="1" id="KW-1133">Transmembrane helix</keyword>
<keyword evidence="1" id="KW-0472">Membrane</keyword>
<sequence length="145" mass="16358">MNKKGWSILISISLIVILSFVYYQQSHISIWGFNLAKKDIKDVIVQTENSSYLITDKETVLTIAKEISTVKKHSKVEVSDSYSINTSGDYTKVLIRINDNTTYGGNLFTMGENIVQGSNGYYWSLDYQKLENELNASLNTASLLN</sequence>
<protein>
    <submittedName>
        <fullName evidence="2">Uncharacterized protein</fullName>
    </submittedName>
</protein>
<name>A0A1H0X0E0_9BACI</name>
<keyword evidence="1" id="KW-0812">Transmembrane</keyword>
<proteinExistence type="predicted"/>
<evidence type="ECO:0000313" key="3">
    <source>
        <dbReference type="Proteomes" id="UP000199159"/>
    </source>
</evidence>
<evidence type="ECO:0000313" key="2">
    <source>
        <dbReference type="EMBL" id="SDP96309.1"/>
    </source>
</evidence>
<dbReference type="RefSeq" id="WP_090859631.1">
    <property type="nucleotide sequence ID" value="NZ_FNJU01000021.1"/>
</dbReference>
<evidence type="ECO:0000256" key="1">
    <source>
        <dbReference type="SAM" id="Phobius"/>
    </source>
</evidence>
<dbReference type="EMBL" id="FNJU01000021">
    <property type="protein sequence ID" value="SDP96309.1"/>
    <property type="molecule type" value="Genomic_DNA"/>
</dbReference>
<gene>
    <name evidence="2" type="ORF">SAMN05216565_12118</name>
</gene>
<dbReference type="AlphaFoldDB" id="A0A1H0X0E0"/>
<keyword evidence="3" id="KW-1185">Reference proteome</keyword>
<reference evidence="3" key="1">
    <citation type="submission" date="2016-10" db="EMBL/GenBank/DDBJ databases">
        <authorList>
            <person name="Varghese N."/>
            <person name="Submissions S."/>
        </authorList>
    </citation>
    <scope>NUCLEOTIDE SEQUENCE [LARGE SCALE GENOMIC DNA]</scope>
    <source>
        <strain evidence="3">IBRC-M10078</strain>
    </source>
</reference>
<dbReference type="STRING" id="930152.SAMN05216565_12118"/>